<dbReference type="PANTHER" id="PTHR24347">
    <property type="entry name" value="SERINE/THREONINE-PROTEIN KINASE"/>
    <property type="match status" value="1"/>
</dbReference>
<dbReference type="EC" id="2.7.11.1" evidence="2"/>
<evidence type="ECO:0000256" key="2">
    <source>
        <dbReference type="ARBA" id="ARBA00012513"/>
    </source>
</evidence>
<keyword evidence="4" id="KW-0808">Transferase</keyword>
<dbReference type="PROSITE" id="PS00107">
    <property type="entry name" value="PROTEIN_KINASE_ATP"/>
    <property type="match status" value="1"/>
</dbReference>
<evidence type="ECO:0000256" key="12">
    <source>
        <dbReference type="ARBA" id="ARBA00047899"/>
    </source>
</evidence>
<evidence type="ECO:0000256" key="9">
    <source>
        <dbReference type="ARBA" id="ARBA00022837"/>
    </source>
</evidence>
<dbReference type="PROSITE" id="PS50011">
    <property type="entry name" value="PROTEIN_KINASE_DOM"/>
    <property type="match status" value="1"/>
</dbReference>
<evidence type="ECO:0000256" key="3">
    <source>
        <dbReference type="ARBA" id="ARBA00022527"/>
    </source>
</evidence>
<dbReference type="FunFam" id="3.30.200.20:FF:000315">
    <property type="entry name" value="Calcium-dependent protein kinase 3"/>
    <property type="match status" value="1"/>
</dbReference>
<dbReference type="AlphaFoldDB" id="A0A7S0DSQ3"/>
<evidence type="ECO:0000259" key="17">
    <source>
        <dbReference type="PROSITE" id="PS50011"/>
    </source>
</evidence>
<evidence type="ECO:0000256" key="15">
    <source>
        <dbReference type="RuleBase" id="RU000304"/>
    </source>
</evidence>
<dbReference type="EMBL" id="HBEM01034092">
    <property type="protein sequence ID" value="CAD8464323.1"/>
    <property type="molecule type" value="Transcribed_RNA"/>
</dbReference>
<dbReference type="FunFam" id="1.10.510.10:FF:000571">
    <property type="entry name" value="Maternal embryonic leucine zipper kinase"/>
    <property type="match status" value="1"/>
</dbReference>
<name>A0A7S0DSQ3_9EUKA</name>
<accession>A0A7S0DSQ3</accession>
<keyword evidence="7 14" id="KW-0547">Nucleotide-binding</keyword>
<evidence type="ECO:0000256" key="10">
    <source>
        <dbReference type="ARBA" id="ARBA00022840"/>
    </source>
</evidence>
<comment type="cofactor">
    <cofactor evidence="1">
        <name>Mg(2+)</name>
        <dbReference type="ChEBI" id="CHEBI:18420"/>
    </cofactor>
</comment>
<feature type="region of interest" description="Disordered" evidence="16">
    <location>
        <begin position="284"/>
        <end position="304"/>
    </location>
</feature>
<keyword evidence="6" id="KW-0677">Repeat</keyword>
<evidence type="ECO:0000256" key="11">
    <source>
        <dbReference type="ARBA" id="ARBA00024334"/>
    </source>
</evidence>
<dbReference type="InterPro" id="IPR008271">
    <property type="entry name" value="Ser/Thr_kinase_AS"/>
</dbReference>
<comment type="catalytic activity">
    <reaction evidence="13">
        <text>L-seryl-[protein] + ATP = O-phospho-L-seryl-[protein] + ADP + H(+)</text>
        <dbReference type="Rhea" id="RHEA:17989"/>
        <dbReference type="Rhea" id="RHEA-COMP:9863"/>
        <dbReference type="Rhea" id="RHEA-COMP:11604"/>
        <dbReference type="ChEBI" id="CHEBI:15378"/>
        <dbReference type="ChEBI" id="CHEBI:29999"/>
        <dbReference type="ChEBI" id="CHEBI:30616"/>
        <dbReference type="ChEBI" id="CHEBI:83421"/>
        <dbReference type="ChEBI" id="CHEBI:456216"/>
        <dbReference type="EC" id="2.7.11.1"/>
    </reaction>
</comment>
<evidence type="ECO:0000256" key="14">
    <source>
        <dbReference type="PROSITE-ProRule" id="PRU10141"/>
    </source>
</evidence>
<evidence type="ECO:0000256" key="13">
    <source>
        <dbReference type="ARBA" id="ARBA00048679"/>
    </source>
</evidence>
<dbReference type="SMART" id="SM00220">
    <property type="entry name" value="S_TKc"/>
    <property type="match status" value="1"/>
</dbReference>
<evidence type="ECO:0000313" key="18">
    <source>
        <dbReference type="EMBL" id="CAD8464323.1"/>
    </source>
</evidence>
<feature type="binding site" evidence="14">
    <location>
        <position position="40"/>
    </location>
    <ligand>
        <name>ATP</name>
        <dbReference type="ChEBI" id="CHEBI:30616"/>
    </ligand>
</feature>
<comment type="similarity">
    <text evidence="11">Belongs to the protein kinase superfamily. Ser/Thr protein kinase family. CDPK subfamily.</text>
</comment>
<protein>
    <recommendedName>
        <fullName evidence="2">non-specific serine/threonine protein kinase</fullName>
        <ecNumber evidence="2">2.7.11.1</ecNumber>
    </recommendedName>
</protein>
<evidence type="ECO:0000256" key="16">
    <source>
        <dbReference type="SAM" id="MobiDB-lite"/>
    </source>
</evidence>
<feature type="domain" description="Protein kinase" evidence="17">
    <location>
        <begin position="11"/>
        <end position="279"/>
    </location>
</feature>
<evidence type="ECO:0000256" key="7">
    <source>
        <dbReference type="ARBA" id="ARBA00022741"/>
    </source>
</evidence>
<gene>
    <name evidence="18" type="ORF">LAMO00422_LOCUS23289</name>
</gene>
<dbReference type="InterPro" id="IPR011009">
    <property type="entry name" value="Kinase-like_dom_sf"/>
</dbReference>
<proteinExistence type="inferred from homology"/>
<evidence type="ECO:0000256" key="4">
    <source>
        <dbReference type="ARBA" id="ARBA00022679"/>
    </source>
</evidence>
<dbReference type="Pfam" id="PF00069">
    <property type="entry name" value="Pkinase"/>
    <property type="match status" value="1"/>
</dbReference>
<keyword evidence="10 14" id="KW-0067">ATP-binding</keyword>
<keyword evidence="5" id="KW-0479">Metal-binding</keyword>
<evidence type="ECO:0000256" key="8">
    <source>
        <dbReference type="ARBA" id="ARBA00022777"/>
    </source>
</evidence>
<evidence type="ECO:0000256" key="6">
    <source>
        <dbReference type="ARBA" id="ARBA00022737"/>
    </source>
</evidence>
<dbReference type="SUPFAM" id="SSF56112">
    <property type="entry name" value="Protein kinase-like (PK-like)"/>
    <property type="match status" value="1"/>
</dbReference>
<dbReference type="InterPro" id="IPR000719">
    <property type="entry name" value="Prot_kinase_dom"/>
</dbReference>
<dbReference type="GO" id="GO:0046872">
    <property type="term" value="F:metal ion binding"/>
    <property type="evidence" value="ECO:0007669"/>
    <property type="project" value="UniProtKB-KW"/>
</dbReference>
<sequence length="435" mass="49900">MGIGVHLRNKYTKKGVLGRGAFARVWRVEDRKTKKLYAAKSIPKAKLNTDERNLVATEIKILSEINHPNCCNLIEAFESDKKIYLVQELMRGPTLYDRFAQNSSEDITEWHVASCVQKIAKALHYLHSKGILHRDLKPQNIMFAKPASEDKNMNSLKILDFGFAKHIADGYTSSSRGTPQYVAPEVVFKNRKGKIEYGTSCDMWSLGVLIYELMSGTSPFERKRTLPEFFKHVRKAEIRFPRRYWEGASDEVQDLILGLLEKSPKRRLTAKQVLEHAWIKDNCDEEDENNPSQSQKMERTSRAASVRRAKNVKAMVGRYKFMRVANYLRIMARMHYCMDTMLRVCLKTKVDKDYRTMVKEAIEGFEEVSDDEAIEMNEKKEADDKGGSPRGSGSPRKRVVSHLRKVSLCAMRNVEVKLIRKGSGEHVSPLSEDSD</sequence>
<dbReference type="Gene3D" id="1.10.510.10">
    <property type="entry name" value="Transferase(Phosphotransferase) domain 1"/>
    <property type="match status" value="1"/>
</dbReference>
<keyword evidence="8" id="KW-0418">Kinase</keyword>
<reference evidence="18" key="1">
    <citation type="submission" date="2021-01" db="EMBL/GenBank/DDBJ databases">
        <authorList>
            <person name="Corre E."/>
            <person name="Pelletier E."/>
            <person name="Niang G."/>
            <person name="Scheremetjew M."/>
            <person name="Finn R."/>
            <person name="Kale V."/>
            <person name="Holt S."/>
            <person name="Cochrane G."/>
            <person name="Meng A."/>
            <person name="Brown T."/>
            <person name="Cohen L."/>
        </authorList>
    </citation>
    <scope>NUCLEOTIDE SEQUENCE</scope>
    <source>
        <strain evidence="18">CCMP2058</strain>
    </source>
</reference>
<dbReference type="InterPro" id="IPR017441">
    <property type="entry name" value="Protein_kinase_ATP_BS"/>
</dbReference>
<dbReference type="GO" id="GO:0005524">
    <property type="term" value="F:ATP binding"/>
    <property type="evidence" value="ECO:0007669"/>
    <property type="project" value="UniProtKB-UniRule"/>
</dbReference>
<keyword evidence="9" id="KW-0106">Calcium</keyword>
<feature type="compositionally biased region" description="Basic and acidic residues" evidence="16">
    <location>
        <begin position="378"/>
        <end position="387"/>
    </location>
</feature>
<comment type="catalytic activity">
    <reaction evidence="12">
        <text>L-threonyl-[protein] + ATP = O-phospho-L-threonyl-[protein] + ADP + H(+)</text>
        <dbReference type="Rhea" id="RHEA:46608"/>
        <dbReference type="Rhea" id="RHEA-COMP:11060"/>
        <dbReference type="Rhea" id="RHEA-COMP:11605"/>
        <dbReference type="ChEBI" id="CHEBI:15378"/>
        <dbReference type="ChEBI" id="CHEBI:30013"/>
        <dbReference type="ChEBI" id="CHEBI:30616"/>
        <dbReference type="ChEBI" id="CHEBI:61977"/>
        <dbReference type="ChEBI" id="CHEBI:456216"/>
        <dbReference type="EC" id="2.7.11.1"/>
    </reaction>
</comment>
<feature type="region of interest" description="Disordered" evidence="16">
    <location>
        <begin position="378"/>
        <end position="400"/>
    </location>
</feature>
<dbReference type="GO" id="GO:0004674">
    <property type="term" value="F:protein serine/threonine kinase activity"/>
    <property type="evidence" value="ECO:0007669"/>
    <property type="project" value="UniProtKB-KW"/>
</dbReference>
<dbReference type="PROSITE" id="PS00108">
    <property type="entry name" value="PROTEIN_KINASE_ST"/>
    <property type="match status" value="1"/>
</dbReference>
<organism evidence="18">
    <name type="scientific">Amorphochlora amoebiformis</name>
    <dbReference type="NCBI Taxonomy" id="1561963"/>
    <lineage>
        <taxon>Eukaryota</taxon>
        <taxon>Sar</taxon>
        <taxon>Rhizaria</taxon>
        <taxon>Cercozoa</taxon>
        <taxon>Chlorarachniophyceae</taxon>
        <taxon>Amorphochlora</taxon>
    </lineage>
</organism>
<evidence type="ECO:0000256" key="1">
    <source>
        <dbReference type="ARBA" id="ARBA00001946"/>
    </source>
</evidence>
<evidence type="ECO:0000256" key="5">
    <source>
        <dbReference type="ARBA" id="ARBA00022723"/>
    </source>
</evidence>
<dbReference type="CDD" id="cd05117">
    <property type="entry name" value="STKc_CAMK"/>
    <property type="match status" value="1"/>
</dbReference>
<keyword evidence="3 15" id="KW-0723">Serine/threonine-protein kinase</keyword>